<feature type="region of interest" description="Disordered" evidence="6">
    <location>
        <begin position="318"/>
        <end position="339"/>
    </location>
</feature>
<protein>
    <submittedName>
        <fullName evidence="7">Deacetylase complex subunit</fullName>
    </submittedName>
</protein>
<gene>
    <name evidence="7" type="ORF">CSOJ01_01038</name>
</gene>
<dbReference type="GO" id="GO:0005654">
    <property type="term" value="C:nucleoplasm"/>
    <property type="evidence" value="ECO:0007669"/>
    <property type="project" value="UniProtKB-ARBA"/>
</dbReference>
<keyword evidence="5" id="KW-0539">Nucleus</keyword>
<keyword evidence="8" id="KW-1185">Reference proteome</keyword>
<evidence type="ECO:0000256" key="2">
    <source>
        <dbReference type="ARBA" id="ARBA00022491"/>
    </source>
</evidence>
<evidence type="ECO:0000256" key="5">
    <source>
        <dbReference type="ARBA" id="ARBA00023242"/>
    </source>
</evidence>
<keyword evidence="4" id="KW-0804">Transcription</keyword>
<evidence type="ECO:0000313" key="7">
    <source>
        <dbReference type="EMBL" id="KAF6819970.1"/>
    </source>
</evidence>
<dbReference type="SMART" id="SM01401">
    <property type="entry name" value="Sds3"/>
    <property type="match status" value="1"/>
</dbReference>
<proteinExistence type="predicted"/>
<comment type="caution">
    <text evidence="7">The sequence shown here is derived from an EMBL/GenBank/DDBJ whole genome shotgun (WGS) entry which is preliminary data.</text>
</comment>
<dbReference type="PANTHER" id="PTHR21964">
    <property type="entry name" value="BREAST CANCER METASTASIS-SUPPRESSOR 1"/>
    <property type="match status" value="1"/>
</dbReference>
<dbReference type="Proteomes" id="UP000652219">
    <property type="component" value="Unassembled WGS sequence"/>
</dbReference>
<accession>A0A8H6JVJ0</accession>
<feature type="region of interest" description="Disordered" evidence="6">
    <location>
        <begin position="466"/>
        <end position="538"/>
    </location>
</feature>
<evidence type="ECO:0000256" key="6">
    <source>
        <dbReference type="SAM" id="MobiDB-lite"/>
    </source>
</evidence>
<evidence type="ECO:0000313" key="8">
    <source>
        <dbReference type="Proteomes" id="UP000652219"/>
    </source>
</evidence>
<dbReference type="EMBL" id="WIGN01000007">
    <property type="protein sequence ID" value="KAF6819970.1"/>
    <property type="molecule type" value="Genomic_DNA"/>
</dbReference>
<name>A0A8H6JVJ0_9PEZI</name>
<evidence type="ECO:0000256" key="3">
    <source>
        <dbReference type="ARBA" id="ARBA00023015"/>
    </source>
</evidence>
<evidence type="ECO:0000256" key="4">
    <source>
        <dbReference type="ARBA" id="ARBA00023163"/>
    </source>
</evidence>
<dbReference type="GO" id="GO:0010468">
    <property type="term" value="P:regulation of gene expression"/>
    <property type="evidence" value="ECO:0007669"/>
    <property type="project" value="UniProtKB-ARBA"/>
</dbReference>
<keyword evidence="2" id="KW-0678">Repressor</keyword>
<dbReference type="InterPro" id="IPR013907">
    <property type="entry name" value="Sds3"/>
</dbReference>
<feature type="region of interest" description="Disordered" evidence="6">
    <location>
        <begin position="207"/>
        <end position="272"/>
    </location>
</feature>
<reference evidence="7 8" key="1">
    <citation type="journal article" date="2020" name="Phytopathology">
        <title>Genome Sequence Resources of Colletotrichum truncatum, C. plurivorum, C. musicola, and C. sojae: Four Species Pathogenic to Soybean (Glycine max).</title>
        <authorList>
            <person name="Rogerio F."/>
            <person name="Boufleur T.R."/>
            <person name="Ciampi-Guillardi M."/>
            <person name="Sukno S.A."/>
            <person name="Thon M.R."/>
            <person name="Massola Junior N.S."/>
            <person name="Baroncelli R."/>
        </authorList>
    </citation>
    <scope>NUCLEOTIDE SEQUENCE [LARGE SCALE GENOMIC DNA]</scope>
    <source>
        <strain evidence="7 8">LFN0009</strain>
    </source>
</reference>
<feature type="region of interest" description="Disordered" evidence="6">
    <location>
        <begin position="1"/>
        <end position="35"/>
    </location>
</feature>
<organism evidence="7 8">
    <name type="scientific">Colletotrichum sojae</name>
    <dbReference type="NCBI Taxonomy" id="2175907"/>
    <lineage>
        <taxon>Eukaryota</taxon>
        <taxon>Fungi</taxon>
        <taxon>Dikarya</taxon>
        <taxon>Ascomycota</taxon>
        <taxon>Pezizomycotina</taxon>
        <taxon>Sordariomycetes</taxon>
        <taxon>Hypocreomycetidae</taxon>
        <taxon>Glomerellales</taxon>
        <taxon>Glomerellaceae</taxon>
        <taxon>Colletotrichum</taxon>
        <taxon>Colletotrichum orchidearum species complex</taxon>
    </lineage>
</organism>
<dbReference type="Pfam" id="PF08598">
    <property type="entry name" value="Sds3"/>
    <property type="match status" value="1"/>
</dbReference>
<dbReference type="AlphaFoldDB" id="A0A8H6JVJ0"/>
<evidence type="ECO:0000256" key="1">
    <source>
        <dbReference type="ARBA" id="ARBA00004123"/>
    </source>
</evidence>
<keyword evidence="3" id="KW-0805">Transcription regulation</keyword>
<sequence length="538" mass="59488">MAANETAIPNLGGAAGQQKASRGSPAPQSKRDRKRQVLADKINSLQEKFNRDRDHGYRDQLQKVQLDTNLVQRIDPYDSEDVLRVIASLRREHDETQPPEPLADNNRTLLQMAGPKFEDFVQGIEDLVEYRDFHLLQHLHEHERRLHQYKNEYLYKVETAKREHSALSSTLRDRLVNTLLSRKYRLNKEKEALEISDSSALLLHPNQFSITNPASPGGTHGKRATRLRKDAEELSGYSDSKKRKRNPGEDDGSPAPSRRALDPNSTTPLWQNEKLRVAAKQNGPAYSIDKLFTEKELTMAYNAAAIAAHKHILRHKAYANGGSSPGSDSGHGEDGDQDSEAFHAAPMMERTSSHATRSTRAGINQNLIDAVEGANGLDLPKYLEILHPHEPAKLPSSSMANYFKPVRGNTDANLPQSLSQDEIASDIMIMDLFKKYDANHKPGDSIDHPNGSRRLLEASIVPYTKAPWTGFKPGPRPDPTSLTDDLQPIESSARDEPPPPSSLAAVAAVPMSRTSSAAGGAAMSRQGSSRGKGRKNQS</sequence>
<comment type="subcellular location">
    <subcellularLocation>
        <location evidence="1">Nucleus</location>
    </subcellularLocation>
</comment>